<sequence length="215" mass="24515">MKTYEFGKSDTVLIQPVGKHELSWVENEVREIHRLTSADFKYIAVEIDDWNDELSPWKAPAVFKDGGFGGGAVKTLEKILTLCSDKKKYYIGGYSLAGLFSLWTAYQTDVFTGIAAISPSVWFPGFIDYMREHEIKSKTVYLSLGDKEEKTRNPVMAQVGNCIRSGYDWLKKCGVDCTLEWNSGNHYREPDMRTAKAFAWILNQEKKYNLKPEGV</sequence>
<organism evidence="1 2">
    <name type="scientific">Blautia difficilis</name>
    <dbReference type="NCBI Taxonomy" id="2763027"/>
    <lineage>
        <taxon>Bacteria</taxon>
        <taxon>Bacillati</taxon>
        <taxon>Bacillota</taxon>
        <taxon>Clostridia</taxon>
        <taxon>Lachnospirales</taxon>
        <taxon>Lachnospiraceae</taxon>
        <taxon>Blautia</taxon>
    </lineage>
</organism>
<name>A0ABR7IFA3_9FIRM</name>
<dbReference type="EMBL" id="JACOQG010000003">
    <property type="protein sequence ID" value="MBC5778695.1"/>
    <property type="molecule type" value="Genomic_DNA"/>
</dbReference>
<protein>
    <submittedName>
        <fullName evidence="1">Esterase</fullName>
    </submittedName>
</protein>
<dbReference type="RefSeq" id="WP_186994231.1">
    <property type="nucleotide sequence ID" value="NZ_JACOQG010000003.1"/>
</dbReference>
<keyword evidence="2" id="KW-1185">Reference proteome</keyword>
<comment type="caution">
    <text evidence="1">The sequence shown here is derived from an EMBL/GenBank/DDBJ whole genome shotgun (WGS) entry which is preliminary data.</text>
</comment>
<dbReference type="SUPFAM" id="SSF53474">
    <property type="entry name" value="alpha/beta-Hydrolases"/>
    <property type="match status" value="1"/>
</dbReference>
<evidence type="ECO:0000313" key="2">
    <source>
        <dbReference type="Proteomes" id="UP000649826"/>
    </source>
</evidence>
<dbReference type="InterPro" id="IPR029058">
    <property type="entry name" value="AB_hydrolase_fold"/>
</dbReference>
<dbReference type="Gene3D" id="3.40.50.1820">
    <property type="entry name" value="alpha/beta hydrolase"/>
    <property type="match status" value="1"/>
</dbReference>
<gene>
    <name evidence="1" type="ORF">H8Z82_03280</name>
</gene>
<accession>A0ABR7IFA3</accession>
<evidence type="ECO:0000313" key="1">
    <source>
        <dbReference type="EMBL" id="MBC5778695.1"/>
    </source>
</evidence>
<dbReference type="Proteomes" id="UP000649826">
    <property type="component" value="Unassembled WGS sequence"/>
</dbReference>
<reference evidence="1 2" key="1">
    <citation type="submission" date="2020-08" db="EMBL/GenBank/DDBJ databases">
        <title>Genome public.</title>
        <authorList>
            <person name="Liu C."/>
            <person name="Sun Q."/>
        </authorList>
    </citation>
    <scope>NUCLEOTIDE SEQUENCE [LARGE SCALE GENOMIC DNA]</scope>
    <source>
        <strain evidence="1 2">M29</strain>
    </source>
</reference>
<proteinExistence type="predicted"/>